<comment type="caution">
    <text evidence="6">The sequence shown here is derived from an EMBL/GenBank/DDBJ whole genome shotgun (WGS) entry which is preliminary data.</text>
</comment>
<dbReference type="SUPFAM" id="SSF46785">
    <property type="entry name" value="Winged helix' DNA-binding domain"/>
    <property type="match status" value="1"/>
</dbReference>
<dbReference type="Proteomes" id="UP000574769">
    <property type="component" value="Unassembled WGS sequence"/>
</dbReference>
<proteinExistence type="inferred from homology"/>
<protein>
    <submittedName>
        <fullName evidence="6">DNA-binding transcriptional LysR family regulator</fullName>
    </submittedName>
</protein>
<dbReference type="Gene3D" id="3.40.190.290">
    <property type="match status" value="1"/>
</dbReference>
<evidence type="ECO:0000259" key="5">
    <source>
        <dbReference type="PROSITE" id="PS50931"/>
    </source>
</evidence>
<evidence type="ECO:0000313" key="6">
    <source>
        <dbReference type="EMBL" id="MBB4616310.1"/>
    </source>
</evidence>
<keyword evidence="4" id="KW-0804">Transcription</keyword>
<dbReference type="AlphaFoldDB" id="A0A7W7EYE4"/>
<accession>A0A7W7EYE4</accession>
<dbReference type="InterPro" id="IPR036388">
    <property type="entry name" value="WH-like_DNA-bd_sf"/>
</dbReference>
<keyword evidence="2" id="KW-0805">Transcription regulation</keyword>
<dbReference type="PROSITE" id="PS50931">
    <property type="entry name" value="HTH_LYSR"/>
    <property type="match status" value="1"/>
</dbReference>
<comment type="similarity">
    <text evidence="1">Belongs to the LysR transcriptional regulatory family.</text>
</comment>
<dbReference type="InterPro" id="IPR005119">
    <property type="entry name" value="LysR_subst-bd"/>
</dbReference>
<evidence type="ECO:0000256" key="2">
    <source>
        <dbReference type="ARBA" id="ARBA00023015"/>
    </source>
</evidence>
<dbReference type="InterPro" id="IPR036390">
    <property type="entry name" value="WH_DNA-bd_sf"/>
</dbReference>
<dbReference type="InterPro" id="IPR000847">
    <property type="entry name" value="LysR_HTH_N"/>
</dbReference>
<evidence type="ECO:0000313" key="7">
    <source>
        <dbReference type="Proteomes" id="UP000574769"/>
    </source>
</evidence>
<dbReference type="RefSeq" id="WP_221239744.1">
    <property type="nucleotide sequence ID" value="NZ_JACHNY010000001.1"/>
</dbReference>
<evidence type="ECO:0000256" key="1">
    <source>
        <dbReference type="ARBA" id="ARBA00009437"/>
    </source>
</evidence>
<dbReference type="GO" id="GO:0043565">
    <property type="term" value="F:sequence-specific DNA binding"/>
    <property type="evidence" value="ECO:0007669"/>
    <property type="project" value="TreeGrafter"/>
</dbReference>
<keyword evidence="3 6" id="KW-0238">DNA-binding</keyword>
<organism evidence="6 7">
    <name type="scientific">Sphingomonas abaci</name>
    <dbReference type="NCBI Taxonomy" id="237611"/>
    <lineage>
        <taxon>Bacteria</taxon>
        <taxon>Pseudomonadati</taxon>
        <taxon>Pseudomonadota</taxon>
        <taxon>Alphaproteobacteria</taxon>
        <taxon>Sphingomonadales</taxon>
        <taxon>Sphingomonadaceae</taxon>
        <taxon>Sphingomonas</taxon>
    </lineage>
</organism>
<dbReference type="EMBL" id="JACHNY010000001">
    <property type="protein sequence ID" value="MBB4616310.1"/>
    <property type="molecule type" value="Genomic_DNA"/>
</dbReference>
<dbReference type="InterPro" id="IPR058163">
    <property type="entry name" value="LysR-type_TF_proteobact-type"/>
</dbReference>
<sequence>MDHADVFAIFAKVGELESISGAARALGLPKANVSRAVSRLESNYGVQLLDRTKRRLRLTEVGHMLHRHCVRILDELHEADAEIAAHRGLHAGLLRVGCSADVARSLIGDGVPEFLERYPDIDLRLRIGDRLLPEPNSIDVVLHAGWLANSRLIVRKLADVPTVLVASRHYADRHGVPQGVDDLSNHRVLGNFYLDPVASDAGRLPARVPVLELVRRREKVTVPIWSRFASNNQSMMLSLVHAGIAIAPIAAGLIMAELRSGELIRVMPDWEIHDPPAIYALFTERSAIAPKLKVFLDFACRLIERAKARAA</sequence>
<dbReference type="PANTHER" id="PTHR30537">
    <property type="entry name" value="HTH-TYPE TRANSCRIPTIONAL REGULATOR"/>
    <property type="match status" value="1"/>
</dbReference>
<dbReference type="Gene3D" id="1.10.10.10">
    <property type="entry name" value="Winged helix-like DNA-binding domain superfamily/Winged helix DNA-binding domain"/>
    <property type="match status" value="1"/>
</dbReference>
<evidence type="ECO:0000256" key="3">
    <source>
        <dbReference type="ARBA" id="ARBA00023125"/>
    </source>
</evidence>
<reference evidence="6 7" key="1">
    <citation type="submission" date="2020-08" db="EMBL/GenBank/DDBJ databases">
        <title>Genomic Encyclopedia of Type Strains, Phase IV (KMG-IV): sequencing the most valuable type-strain genomes for metagenomic binning, comparative biology and taxonomic classification.</title>
        <authorList>
            <person name="Goeker M."/>
        </authorList>
    </citation>
    <scope>NUCLEOTIDE SEQUENCE [LARGE SCALE GENOMIC DNA]</scope>
    <source>
        <strain evidence="6 7">DSM 15867</strain>
    </source>
</reference>
<keyword evidence="7" id="KW-1185">Reference proteome</keyword>
<dbReference type="CDD" id="cd08422">
    <property type="entry name" value="PBP2_CrgA_like"/>
    <property type="match status" value="1"/>
</dbReference>
<dbReference type="GO" id="GO:0006351">
    <property type="term" value="P:DNA-templated transcription"/>
    <property type="evidence" value="ECO:0007669"/>
    <property type="project" value="TreeGrafter"/>
</dbReference>
<feature type="domain" description="HTH lysR-type" evidence="5">
    <location>
        <begin position="1"/>
        <end position="59"/>
    </location>
</feature>
<dbReference type="FunFam" id="1.10.10.10:FF:000001">
    <property type="entry name" value="LysR family transcriptional regulator"/>
    <property type="match status" value="1"/>
</dbReference>
<dbReference type="Pfam" id="PF00126">
    <property type="entry name" value="HTH_1"/>
    <property type="match status" value="1"/>
</dbReference>
<evidence type="ECO:0000256" key="4">
    <source>
        <dbReference type="ARBA" id="ARBA00023163"/>
    </source>
</evidence>
<gene>
    <name evidence="6" type="ORF">GGQ96_000416</name>
</gene>
<name>A0A7W7EYE4_9SPHN</name>
<dbReference type="GO" id="GO:0003700">
    <property type="term" value="F:DNA-binding transcription factor activity"/>
    <property type="evidence" value="ECO:0007669"/>
    <property type="project" value="InterPro"/>
</dbReference>
<dbReference type="SUPFAM" id="SSF53850">
    <property type="entry name" value="Periplasmic binding protein-like II"/>
    <property type="match status" value="1"/>
</dbReference>
<dbReference type="PANTHER" id="PTHR30537:SF72">
    <property type="entry name" value="LYSR FAMILY TRANSCRIPTIONAL REGULATOR"/>
    <property type="match status" value="1"/>
</dbReference>
<dbReference type="Pfam" id="PF03466">
    <property type="entry name" value="LysR_substrate"/>
    <property type="match status" value="1"/>
</dbReference>